<dbReference type="Proteomes" id="UP000612899">
    <property type="component" value="Unassembled WGS sequence"/>
</dbReference>
<dbReference type="Pfam" id="PF10502">
    <property type="entry name" value="Peptidase_S26"/>
    <property type="match status" value="2"/>
</dbReference>
<protein>
    <recommendedName>
        <fullName evidence="4">signal peptidase I</fullName>
        <ecNumber evidence="4">3.4.21.89</ecNumber>
    </recommendedName>
</protein>
<dbReference type="SUPFAM" id="SSF51306">
    <property type="entry name" value="LexA/Signal peptidase"/>
    <property type="match status" value="1"/>
</dbReference>
<reference evidence="8" key="1">
    <citation type="submission" date="2021-01" db="EMBL/GenBank/DDBJ databases">
        <title>Whole genome shotgun sequence of Rhizocola hellebori NBRC 109834.</title>
        <authorList>
            <person name="Komaki H."/>
            <person name="Tamura T."/>
        </authorList>
    </citation>
    <scope>NUCLEOTIDE SEQUENCE</scope>
    <source>
        <strain evidence="8">NBRC 109834</strain>
    </source>
</reference>
<dbReference type="GO" id="GO:0005886">
    <property type="term" value="C:plasma membrane"/>
    <property type="evidence" value="ECO:0007669"/>
    <property type="project" value="UniProtKB-SubCell"/>
</dbReference>
<comment type="similarity">
    <text evidence="3">Belongs to the peptidase S26 family.</text>
</comment>
<dbReference type="GO" id="GO:0009003">
    <property type="term" value="F:signal peptidase activity"/>
    <property type="evidence" value="ECO:0007669"/>
    <property type="project" value="UniProtKB-EC"/>
</dbReference>
<evidence type="ECO:0000256" key="1">
    <source>
        <dbReference type="ARBA" id="ARBA00000677"/>
    </source>
</evidence>
<organism evidence="8 9">
    <name type="scientific">Rhizocola hellebori</name>
    <dbReference type="NCBI Taxonomy" id="1392758"/>
    <lineage>
        <taxon>Bacteria</taxon>
        <taxon>Bacillati</taxon>
        <taxon>Actinomycetota</taxon>
        <taxon>Actinomycetes</taxon>
        <taxon>Micromonosporales</taxon>
        <taxon>Micromonosporaceae</taxon>
        <taxon>Rhizocola</taxon>
    </lineage>
</organism>
<proteinExistence type="inferred from homology"/>
<comment type="catalytic activity">
    <reaction evidence="1">
        <text>Cleavage of hydrophobic, N-terminal signal or leader sequences from secreted and periplasmic proteins.</text>
        <dbReference type="EC" id="3.4.21.89"/>
    </reaction>
</comment>
<evidence type="ECO:0000313" key="9">
    <source>
        <dbReference type="Proteomes" id="UP000612899"/>
    </source>
</evidence>
<evidence type="ECO:0000256" key="2">
    <source>
        <dbReference type="ARBA" id="ARBA00004401"/>
    </source>
</evidence>
<dbReference type="AlphaFoldDB" id="A0A8J3Q8J9"/>
<dbReference type="PANTHER" id="PTHR43390">
    <property type="entry name" value="SIGNAL PEPTIDASE I"/>
    <property type="match status" value="1"/>
</dbReference>
<dbReference type="PROSITE" id="PS00761">
    <property type="entry name" value="SPASE_I_3"/>
    <property type="match status" value="1"/>
</dbReference>
<evidence type="ECO:0000256" key="6">
    <source>
        <dbReference type="PIRSR" id="PIRSR600223-1"/>
    </source>
</evidence>
<gene>
    <name evidence="8" type="ORF">Rhe02_42050</name>
</gene>
<evidence type="ECO:0000256" key="5">
    <source>
        <dbReference type="ARBA" id="ARBA00022801"/>
    </source>
</evidence>
<dbReference type="PRINTS" id="PR00727">
    <property type="entry name" value="LEADERPTASE"/>
</dbReference>
<dbReference type="EMBL" id="BONY01000024">
    <property type="protein sequence ID" value="GIH06138.1"/>
    <property type="molecule type" value="Genomic_DNA"/>
</dbReference>
<evidence type="ECO:0000313" key="8">
    <source>
        <dbReference type="EMBL" id="GIH06138.1"/>
    </source>
</evidence>
<dbReference type="GO" id="GO:0004252">
    <property type="term" value="F:serine-type endopeptidase activity"/>
    <property type="evidence" value="ECO:0007669"/>
    <property type="project" value="InterPro"/>
</dbReference>
<feature type="domain" description="Peptidase S26" evidence="7">
    <location>
        <begin position="12"/>
        <end position="92"/>
    </location>
</feature>
<dbReference type="InterPro" id="IPR019533">
    <property type="entry name" value="Peptidase_S26"/>
</dbReference>
<feature type="domain" description="Peptidase S26" evidence="7">
    <location>
        <begin position="102"/>
        <end position="136"/>
    </location>
</feature>
<comment type="caution">
    <text evidence="8">The sequence shown here is derived from an EMBL/GenBank/DDBJ whole genome shotgun (WGS) entry which is preliminary data.</text>
</comment>
<evidence type="ECO:0000256" key="3">
    <source>
        <dbReference type="ARBA" id="ARBA00009370"/>
    </source>
</evidence>
<dbReference type="InterPro" id="IPR019758">
    <property type="entry name" value="Pept_S26A_signal_pept_1_CS"/>
</dbReference>
<name>A0A8J3Q8J9_9ACTN</name>
<feature type="active site" evidence="6">
    <location>
        <position position="35"/>
    </location>
</feature>
<dbReference type="InterPro" id="IPR000223">
    <property type="entry name" value="Pept_S26A_signal_pept_1"/>
</dbReference>
<evidence type="ECO:0000259" key="7">
    <source>
        <dbReference type="Pfam" id="PF10502"/>
    </source>
</evidence>
<dbReference type="PANTHER" id="PTHR43390:SF1">
    <property type="entry name" value="CHLOROPLAST PROCESSING PEPTIDASE"/>
    <property type="match status" value="1"/>
</dbReference>
<dbReference type="Gene3D" id="2.10.109.10">
    <property type="entry name" value="Umud Fragment, subunit A"/>
    <property type="match status" value="1"/>
</dbReference>
<dbReference type="GO" id="GO:0006465">
    <property type="term" value="P:signal peptide processing"/>
    <property type="evidence" value="ECO:0007669"/>
    <property type="project" value="InterPro"/>
</dbReference>
<keyword evidence="9" id="KW-1185">Reference proteome</keyword>
<feature type="active site" evidence="6">
    <location>
        <position position="82"/>
    </location>
</feature>
<dbReference type="InterPro" id="IPR036286">
    <property type="entry name" value="LexA/Signal_pep-like_sf"/>
</dbReference>
<dbReference type="EC" id="3.4.21.89" evidence="4"/>
<dbReference type="CDD" id="cd06530">
    <property type="entry name" value="S26_SPase_I"/>
    <property type="match status" value="1"/>
</dbReference>
<evidence type="ECO:0000256" key="4">
    <source>
        <dbReference type="ARBA" id="ARBA00013208"/>
    </source>
</evidence>
<comment type="subcellular location">
    <subcellularLocation>
        <location evidence="2">Cell membrane</location>
        <topology evidence="2">Single-pass type II membrane protein</topology>
    </subcellularLocation>
</comment>
<dbReference type="RefSeq" id="WP_203909959.1">
    <property type="nucleotide sequence ID" value="NZ_BONY01000024.1"/>
</dbReference>
<accession>A0A8J3Q8J9</accession>
<keyword evidence="5" id="KW-0378">Hydrolase</keyword>
<sequence length="149" mass="16074">MSTLLALAGLAVALALTAVVALRRRFLIIDVRGDSMSPAFAHGDRVLARRSRLRAVRRGDVVVIEAPDATREMEPVDRWHLKRVTALPGDPVPPGIPVAELVVPAQHLVVLGDNARRSADSRTVGFYRADALVGVVLRLSAGRRASFRG</sequence>